<evidence type="ECO:0000256" key="4">
    <source>
        <dbReference type="ARBA" id="ARBA00019078"/>
    </source>
</evidence>
<comment type="subcellular location">
    <subcellularLocation>
        <location evidence="2">Membrane</location>
        <topology evidence="2">Multi-pass membrane protein</topology>
    </subcellularLocation>
</comment>
<dbReference type="GeneID" id="98403699"/>
<keyword evidence="7" id="KW-0472">Membrane</keyword>
<dbReference type="Pfam" id="PF07291">
    <property type="entry name" value="MauE"/>
    <property type="match status" value="1"/>
</dbReference>
<gene>
    <name evidence="9" type="ORF">F7R26_022460</name>
</gene>
<comment type="function">
    <text evidence="1">May be specifically involved in the processing, transport, and/or maturation of the MADH beta-subunit.</text>
</comment>
<dbReference type="EMBL" id="CP062804">
    <property type="protein sequence ID" value="QOT80231.1"/>
    <property type="molecule type" value="Genomic_DNA"/>
</dbReference>
<evidence type="ECO:0000256" key="2">
    <source>
        <dbReference type="ARBA" id="ARBA00004141"/>
    </source>
</evidence>
<feature type="domain" description="Methylamine utilisation protein MauE" evidence="8">
    <location>
        <begin position="16"/>
        <end position="143"/>
    </location>
</feature>
<evidence type="ECO:0000256" key="6">
    <source>
        <dbReference type="ARBA" id="ARBA00022989"/>
    </source>
</evidence>
<dbReference type="AlphaFoldDB" id="A0A643G1J6"/>
<evidence type="ECO:0000313" key="9">
    <source>
        <dbReference type="EMBL" id="QOT80231.1"/>
    </source>
</evidence>
<evidence type="ECO:0000256" key="1">
    <source>
        <dbReference type="ARBA" id="ARBA00003475"/>
    </source>
</evidence>
<evidence type="ECO:0000256" key="7">
    <source>
        <dbReference type="ARBA" id="ARBA00023136"/>
    </source>
</evidence>
<organism evidence="9 10">
    <name type="scientific">Cupriavidus basilensis</name>
    <dbReference type="NCBI Taxonomy" id="68895"/>
    <lineage>
        <taxon>Bacteria</taxon>
        <taxon>Pseudomonadati</taxon>
        <taxon>Pseudomonadota</taxon>
        <taxon>Betaproteobacteria</taxon>
        <taxon>Burkholderiales</taxon>
        <taxon>Burkholderiaceae</taxon>
        <taxon>Cupriavidus</taxon>
    </lineage>
</organism>
<name>A0A643G1J6_9BURK</name>
<dbReference type="UniPathway" id="UPA00895"/>
<evidence type="ECO:0000313" key="10">
    <source>
        <dbReference type="Proteomes" id="UP000397656"/>
    </source>
</evidence>
<sequence>MSAAAVVSDVLRDPVTVAACSAAAALVLAHALWPKLRDFSGFWGAVSAYRLVPDAWSRPVALAYLGAETASVAALVAAPLHPGAALLAACVVAAASGAVGINLLRGRRDIRCGCGSHADNLRLSNGLLLRNLGLLAVLVLAAIAAAGLAAGTAPRAFTLIDTLAAGFCALALLLLWLGATQLLVNADRAARRTGRLAASHSSHPTHSPLS</sequence>
<comment type="pathway">
    <text evidence="3">One-carbon metabolism; methylamine degradation.</text>
</comment>
<dbReference type="Proteomes" id="UP000397656">
    <property type="component" value="Chromosome 2"/>
</dbReference>
<evidence type="ECO:0000259" key="8">
    <source>
        <dbReference type="Pfam" id="PF07291"/>
    </source>
</evidence>
<keyword evidence="5" id="KW-0812">Transmembrane</keyword>
<dbReference type="GO" id="GO:0030416">
    <property type="term" value="P:methylamine metabolic process"/>
    <property type="evidence" value="ECO:0007669"/>
    <property type="project" value="InterPro"/>
</dbReference>
<evidence type="ECO:0000256" key="5">
    <source>
        <dbReference type="ARBA" id="ARBA00022692"/>
    </source>
</evidence>
<dbReference type="RefSeq" id="WP_150984381.1">
    <property type="nucleotide sequence ID" value="NZ_CP062804.1"/>
</dbReference>
<proteinExistence type="predicted"/>
<reference evidence="9 10" key="1">
    <citation type="submission" date="2020-10" db="EMBL/GenBank/DDBJ databases">
        <title>Complete genome sequence of Cupriavidus basilensis CCUG 49340T.</title>
        <authorList>
            <person name="Salva-Serra F."/>
            <person name="Donoso R.A."/>
            <person name="Cho K.H."/>
            <person name="Yoo J.A."/>
            <person name="Lee K."/>
            <person name="Yoon S.-H."/>
            <person name="Perez-Pantoja D."/>
            <person name="Moore E.R.B."/>
        </authorList>
    </citation>
    <scope>NUCLEOTIDE SEQUENCE [LARGE SCALE GENOMIC DNA]</scope>
    <source>
        <strain evidence="10">CCUG 49340</strain>
    </source>
</reference>
<dbReference type="InterPro" id="IPR009908">
    <property type="entry name" value="Methylamine_util_MauE"/>
</dbReference>
<accession>A0A643G1J6</accession>
<protein>
    <recommendedName>
        <fullName evidence="4">Methylamine utilization protein MauE</fullName>
    </recommendedName>
</protein>
<keyword evidence="6" id="KW-1133">Transmembrane helix</keyword>
<evidence type="ECO:0000256" key="3">
    <source>
        <dbReference type="ARBA" id="ARBA00004856"/>
    </source>
</evidence>
<dbReference type="GO" id="GO:0016020">
    <property type="term" value="C:membrane"/>
    <property type="evidence" value="ECO:0007669"/>
    <property type="project" value="UniProtKB-SubCell"/>
</dbReference>